<dbReference type="PROSITE" id="PS00501">
    <property type="entry name" value="SPASE_I_1"/>
    <property type="match status" value="1"/>
</dbReference>
<keyword evidence="3" id="KW-0805">Transcription regulation</keyword>
<dbReference type="OrthoDB" id="3831186at2"/>
<dbReference type="PANTHER" id="PTHR40661:SF3">
    <property type="entry name" value="FELS-1 PROPHAGE TRANSCRIPTIONAL REGULATOR"/>
    <property type="match status" value="1"/>
</dbReference>
<dbReference type="AlphaFoldDB" id="A0A5B8UNV4"/>
<dbReference type="Pfam" id="PF01381">
    <property type="entry name" value="HTH_3"/>
    <property type="match status" value="1"/>
</dbReference>
<dbReference type="Pfam" id="PF00717">
    <property type="entry name" value="Peptidase_S24"/>
    <property type="match status" value="1"/>
</dbReference>
<keyword evidence="5" id="KW-0804">Transcription</keyword>
<evidence type="ECO:0000256" key="5">
    <source>
        <dbReference type="ARBA" id="ARBA00023163"/>
    </source>
</evidence>
<protein>
    <submittedName>
        <fullName evidence="7">LexA family transcriptional regulator</fullName>
    </submittedName>
</protein>
<dbReference type="PANTHER" id="PTHR40661">
    <property type="match status" value="1"/>
</dbReference>
<dbReference type="Gene3D" id="2.10.109.10">
    <property type="entry name" value="Umud Fragment, subunit A"/>
    <property type="match status" value="1"/>
</dbReference>
<dbReference type="InterPro" id="IPR015927">
    <property type="entry name" value="Peptidase_S24_S26A/B/C"/>
</dbReference>
<gene>
    <name evidence="7" type="ORF">FSB75_21450</name>
</gene>
<dbReference type="SMART" id="SM00530">
    <property type="entry name" value="HTH_XRE"/>
    <property type="match status" value="1"/>
</dbReference>
<dbReference type="RefSeq" id="WP_146791639.1">
    <property type="nucleotide sequence ID" value="NZ_BAABIO010000003.1"/>
</dbReference>
<dbReference type="Proteomes" id="UP000321204">
    <property type="component" value="Chromosome"/>
</dbReference>
<keyword evidence="8" id="KW-1185">Reference proteome</keyword>
<organism evidence="7 8">
    <name type="scientific">Flavisolibacter ginsenosidimutans</name>
    <dbReference type="NCBI Taxonomy" id="661481"/>
    <lineage>
        <taxon>Bacteria</taxon>
        <taxon>Pseudomonadati</taxon>
        <taxon>Bacteroidota</taxon>
        <taxon>Chitinophagia</taxon>
        <taxon>Chitinophagales</taxon>
        <taxon>Chitinophagaceae</taxon>
        <taxon>Flavisolibacter</taxon>
    </lineage>
</organism>
<reference evidence="7 8" key="1">
    <citation type="journal article" date="2015" name="Int. J. Syst. Evol. Microbiol.">
        <title>Flavisolibacter ginsenosidimutans sp. nov., with ginsenoside-converting activity isolated from soil used for cultivating ginseng.</title>
        <authorList>
            <person name="Zhao Y."/>
            <person name="Liu Q."/>
            <person name="Kang M.S."/>
            <person name="Jin F."/>
            <person name="Yu H."/>
            <person name="Im W.T."/>
        </authorList>
    </citation>
    <scope>NUCLEOTIDE SEQUENCE [LARGE SCALE GENOMIC DNA]</scope>
    <source>
        <strain evidence="7 8">Gsoil 636</strain>
    </source>
</reference>
<dbReference type="EMBL" id="CP042433">
    <property type="protein sequence ID" value="QEC58361.1"/>
    <property type="molecule type" value="Genomic_DNA"/>
</dbReference>
<dbReference type="GO" id="GO:0016020">
    <property type="term" value="C:membrane"/>
    <property type="evidence" value="ECO:0007669"/>
    <property type="project" value="InterPro"/>
</dbReference>
<dbReference type="GO" id="GO:0006508">
    <property type="term" value="P:proteolysis"/>
    <property type="evidence" value="ECO:0007669"/>
    <property type="project" value="UniProtKB-KW"/>
</dbReference>
<evidence type="ECO:0000256" key="2">
    <source>
        <dbReference type="ARBA" id="ARBA00022801"/>
    </source>
</evidence>
<dbReference type="PROSITE" id="PS50943">
    <property type="entry name" value="HTH_CROC1"/>
    <property type="match status" value="1"/>
</dbReference>
<keyword evidence="2" id="KW-0378">Hydrolase</keyword>
<evidence type="ECO:0000313" key="7">
    <source>
        <dbReference type="EMBL" id="QEC58361.1"/>
    </source>
</evidence>
<dbReference type="InterPro" id="IPR039418">
    <property type="entry name" value="LexA-like"/>
</dbReference>
<feature type="domain" description="HTH cro/C1-type" evidence="6">
    <location>
        <begin position="7"/>
        <end position="46"/>
    </location>
</feature>
<evidence type="ECO:0000256" key="3">
    <source>
        <dbReference type="ARBA" id="ARBA00023015"/>
    </source>
</evidence>
<dbReference type="GO" id="GO:0003677">
    <property type="term" value="F:DNA binding"/>
    <property type="evidence" value="ECO:0007669"/>
    <property type="project" value="UniProtKB-KW"/>
</dbReference>
<evidence type="ECO:0000256" key="4">
    <source>
        <dbReference type="ARBA" id="ARBA00023125"/>
    </source>
</evidence>
<keyword evidence="1" id="KW-0645">Protease</keyword>
<dbReference type="SUPFAM" id="SSF47413">
    <property type="entry name" value="lambda repressor-like DNA-binding domains"/>
    <property type="match status" value="1"/>
</dbReference>
<accession>A0A5B8UNV4</accession>
<dbReference type="Gene3D" id="1.10.260.40">
    <property type="entry name" value="lambda repressor-like DNA-binding domains"/>
    <property type="match status" value="1"/>
</dbReference>
<dbReference type="InterPro" id="IPR019756">
    <property type="entry name" value="Pept_S26A_signal_pept_1_Ser-AS"/>
</dbReference>
<dbReference type="CDD" id="cd00093">
    <property type="entry name" value="HTH_XRE"/>
    <property type="match status" value="1"/>
</dbReference>
<dbReference type="CDD" id="cd06529">
    <property type="entry name" value="S24_LexA-like"/>
    <property type="match status" value="1"/>
</dbReference>
<dbReference type="KEGG" id="fgg:FSB75_21450"/>
<proteinExistence type="predicted"/>
<sequence>MFTAENLVEIRELAGLSQTEFARKLGISREVINKMESGKMKPSKRTFGKVQSFLQNHQNPTNWGDVNILGKSSHSTEKRVNGKAFLNSRLQDKNAPHLHLAPLVGVKAQAGYIKGFEQVDYMDTLEQYSLPPGVNPIGAVWRYFEIDGDSMEPTLSAGDVVLATLVPVEDWNDTKDFCVYVIHAADQLLIKRLYNKSEDEWVLISDNEEVAPQHLIKKEDVKEVWFLRRHIRNKVPMTEQVKIRV</sequence>
<evidence type="ECO:0000256" key="1">
    <source>
        <dbReference type="ARBA" id="ARBA00022670"/>
    </source>
</evidence>
<dbReference type="InterPro" id="IPR010982">
    <property type="entry name" value="Lambda_DNA-bd_dom_sf"/>
</dbReference>
<dbReference type="InterPro" id="IPR036286">
    <property type="entry name" value="LexA/Signal_pep-like_sf"/>
</dbReference>
<dbReference type="SUPFAM" id="SSF51306">
    <property type="entry name" value="LexA/Signal peptidase"/>
    <property type="match status" value="1"/>
</dbReference>
<dbReference type="InterPro" id="IPR001387">
    <property type="entry name" value="Cro/C1-type_HTH"/>
</dbReference>
<dbReference type="GO" id="GO:0004252">
    <property type="term" value="F:serine-type endopeptidase activity"/>
    <property type="evidence" value="ECO:0007669"/>
    <property type="project" value="InterPro"/>
</dbReference>
<name>A0A5B8UNV4_9BACT</name>
<keyword evidence="4" id="KW-0238">DNA-binding</keyword>
<evidence type="ECO:0000313" key="8">
    <source>
        <dbReference type="Proteomes" id="UP000321204"/>
    </source>
</evidence>
<evidence type="ECO:0000259" key="6">
    <source>
        <dbReference type="PROSITE" id="PS50943"/>
    </source>
</evidence>